<protein>
    <submittedName>
        <fullName evidence="2">DUF4097 family beta strand repeat-containing protein</fullName>
    </submittedName>
</protein>
<gene>
    <name evidence="2" type="ORF">ACFP1F_07810</name>
</gene>
<dbReference type="RefSeq" id="WP_125592658.1">
    <property type="nucleotide sequence ID" value="NZ_JBHSSN010000014.1"/>
</dbReference>
<dbReference type="Proteomes" id="UP001596186">
    <property type="component" value="Unassembled WGS sequence"/>
</dbReference>
<dbReference type="EMBL" id="JBHSSN010000014">
    <property type="protein sequence ID" value="MFC6323640.1"/>
    <property type="molecule type" value="Genomic_DNA"/>
</dbReference>
<accession>A0ABW1UYS3</accession>
<proteinExistence type="predicted"/>
<comment type="caution">
    <text evidence="2">The sequence shown here is derived from an EMBL/GenBank/DDBJ whole genome shotgun (WGS) entry which is preliminary data.</text>
</comment>
<organism evidence="2 3">
    <name type="scientific">Companilactobacillus baiquanensis</name>
    <dbReference type="NCBI Taxonomy" id="2486005"/>
    <lineage>
        <taxon>Bacteria</taxon>
        <taxon>Bacillati</taxon>
        <taxon>Bacillota</taxon>
        <taxon>Bacilli</taxon>
        <taxon>Lactobacillales</taxon>
        <taxon>Lactobacillaceae</taxon>
        <taxon>Companilactobacillus</taxon>
    </lineage>
</organism>
<evidence type="ECO:0000313" key="3">
    <source>
        <dbReference type="Proteomes" id="UP001596186"/>
    </source>
</evidence>
<sequence length="228" mass="25456">MKSMMIKGLLIIFLLAVVFVGLFTWAEQTDRRINVNNFSVSKLGNRQINLNNVDNLSITVRSTKLKIVSGDVSKVILKNVSKDQYKIDETNNDTRIFEKNADRHNFEIGKSSEIKIVVPKKVKDITIRQLNGTINLNNLEVSQLNIEHQNGTTLANGLKIDELGSIDKKNGKTSLNDINVKGLKVSIKNGGFTLNGTKKISSNETYDDHESNQLRINSGSGQVMIKTR</sequence>
<evidence type="ECO:0000256" key="1">
    <source>
        <dbReference type="SAM" id="MobiDB-lite"/>
    </source>
</evidence>
<feature type="region of interest" description="Disordered" evidence="1">
    <location>
        <begin position="203"/>
        <end position="228"/>
    </location>
</feature>
<keyword evidence="3" id="KW-1185">Reference proteome</keyword>
<evidence type="ECO:0000313" key="2">
    <source>
        <dbReference type="EMBL" id="MFC6323640.1"/>
    </source>
</evidence>
<name>A0ABW1UYS3_9LACO</name>
<reference evidence="3" key="1">
    <citation type="journal article" date="2019" name="Int. J. Syst. Evol. Microbiol.">
        <title>The Global Catalogue of Microorganisms (GCM) 10K type strain sequencing project: providing services to taxonomists for standard genome sequencing and annotation.</title>
        <authorList>
            <consortium name="The Broad Institute Genomics Platform"/>
            <consortium name="The Broad Institute Genome Sequencing Center for Infectious Disease"/>
            <person name="Wu L."/>
            <person name="Ma J."/>
        </authorList>
    </citation>
    <scope>NUCLEOTIDE SEQUENCE [LARGE SCALE GENOMIC DNA]</scope>
    <source>
        <strain evidence="3">CCM 8895</strain>
    </source>
</reference>